<proteinExistence type="predicted"/>
<keyword evidence="3" id="KW-1185">Reference proteome</keyword>
<dbReference type="Proteomes" id="UP000033647">
    <property type="component" value="Unassembled WGS sequence"/>
</dbReference>
<feature type="compositionally biased region" description="Polar residues" evidence="1">
    <location>
        <begin position="45"/>
        <end position="55"/>
    </location>
</feature>
<reference evidence="2 3" key="1">
    <citation type="submission" date="2015-03" db="EMBL/GenBank/DDBJ databases">
        <title>RNA-seq based gene annotation and comparative genomics of four Zymoseptoria species reveal species-specific pathogenicity related genes and transposable element activity.</title>
        <authorList>
            <person name="Grandaubert J."/>
            <person name="Bhattacharyya A."/>
            <person name="Stukenbrock E.H."/>
        </authorList>
    </citation>
    <scope>NUCLEOTIDE SEQUENCE [LARGE SCALE GENOMIC DNA]</scope>
    <source>
        <strain evidence="2 3">Zb18110</strain>
    </source>
</reference>
<dbReference type="AlphaFoldDB" id="A0A0F4GTB5"/>
<sequence>MVYNNSIATHRGSGTYVPLTRADINSTSRHINYQQPRYNHDQPHANDSSMHSRNTFAPERKDSMMETSAPVAPNRLSQHTSSPLISKPKKSTRGQGRTPPVVKYKDASEHQYAGAFGAPGVARSHIDGRRTIPNVNHDDADEVELDFANGARQIYDALTHAYLPTIDGFSAHQNAYYDRGQVKATKEVKERMCNNELCELAEAYAATMVDAVIAVHRSGVPRRAFINSEKARAGLKPELDIKCSERLARVVKAVKENNIIASDVLHGNFEELVHSPAGYLARKLTYAKSNGNRCKGNKIAVKVTTVDAAVHDGSQSGGSALDLPIDFNVSASPSAEHAFLTTTMAPSNGQFGLFAAQEAQHVEGRLLTKKRRRDAHSYQDPSTLSSDLTTDMMTGQLPLYGASHGYNGGAGDSTFDMTGPGAYQACERSSSAMTSGFGVPYPLAYGQSHHHDYLSYDMTTQNNRPLFHNSSLSNPQGAQAAALHLATEPASFGTSANLHGSNLAMPQYSHHPSNYLAEGLNGALSDRSYLHNITDSAFGSTSLNYSTGATEVLGGYHLVEEEAVEQDGKRSRRLRSDKKL</sequence>
<name>A0A0F4GTB5_9PEZI</name>
<protein>
    <submittedName>
        <fullName evidence="2">Uncharacterized protein</fullName>
    </submittedName>
</protein>
<evidence type="ECO:0000313" key="2">
    <source>
        <dbReference type="EMBL" id="KJY00469.1"/>
    </source>
</evidence>
<comment type="caution">
    <text evidence="2">The sequence shown here is derived from an EMBL/GenBank/DDBJ whole genome shotgun (WGS) entry which is preliminary data.</text>
</comment>
<accession>A0A0F4GTB5</accession>
<feature type="compositionally biased region" description="Polar residues" evidence="1">
    <location>
        <begin position="75"/>
        <end position="84"/>
    </location>
</feature>
<feature type="region of interest" description="Disordered" evidence="1">
    <location>
        <begin position="36"/>
        <end position="55"/>
    </location>
</feature>
<organism evidence="2 3">
    <name type="scientific">Zymoseptoria brevis</name>
    <dbReference type="NCBI Taxonomy" id="1047168"/>
    <lineage>
        <taxon>Eukaryota</taxon>
        <taxon>Fungi</taxon>
        <taxon>Dikarya</taxon>
        <taxon>Ascomycota</taxon>
        <taxon>Pezizomycotina</taxon>
        <taxon>Dothideomycetes</taxon>
        <taxon>Dothideomycetidae</taxon>
        <taxon>Mycosphaerellales</taxon>
        <taxon>Mycosphaerellaceae</taxon>
        <taxon>Zymoseptoria</taxon>
    </lineage>
</organism>
<feature type="compositionally biased region" description="Polar residues" evidence="1">
    <location>
        <begin position="379"/>
        <end position="389"/>
    </location>
</feature>
<feature type="region of interest" description="Disordered" evidence="1">
    <location>
        <begin position="369"/>
        <end position="389"/>
    </location>
</feature>
<dbReference type="EMBL" id="LAFY01000320">
    <property type="protein sequence ID" value="KJY00469.1"/>
    <property type="molecule type" value="Genomic_DNA"/>
</dbReference>
<evidence type="ECO:0000313" key="3">
    <source>
        <dbReference type="Proteomes" id="UP000033647"/>
    </source>
</evidence>
<dbReference type="OrthoDB" id="3854740at2759"/>
<gene>
    <name evidence="2" type="ORF">TI39_contig328g00026</name>
</gene>
<evidence type="ECO:0000256" key="1">
    <source>
        <dbReference type="SAM" id="MobiDB-lite"/>
    </source>
</evidence>
<feature type="region of interest" description="Disordered" evidence="1">
    <location>
        <begin position="60"/>
        <end position="100"/>
    </location>
</feature>